<protein>
    <submittedName>
        <fullName evidence="2">Uncharacterized protein</fullName>
    </submittedName>
</protein>
<feature type="region of interest" description="Disordered" evidence="1">
    <location>
        <begin position="1"/>
        <end position="23"/>
    </location>
</feature>
<gene>
    <name evidence="2" type="ORF">RFI_11145</name>
</gene>
<dbReference type="AlphaFoldDB" id="X6NJA3"/>
<organism evidence="2 3">
    <name type="scientific">Reticulomyxa filosa</name>
    <dbReference type="NCBI Taxonomy" id="46433"/>
    <lineage>
        <taxon>Eukaryota</taxon>
        <taxon>Sar</taxon>
        <taxon>Rhizaria</taxon>
        <taxon>Retaria</taxon>
        <taxon>Foraminifera</taxon>
        <taxon>Monothalamids</taxon>
        <taxon>Reticulomyxidae</taxon>
        <taxon>Reticulomyxa</taxon>
    </lineage>
</organism>
<feature type="compositionally biased region" description="Basic and acidic residues" evidence="1">
    <location>
        <begin position="201"/>
        <end position="214"/>
    </location>
</feature>
<dbReference type="Proteomes" id="UP000023152">
    <property type="component" value="Unassembled WGS sequence"/>
</dbReference>
<sequence length="220" mass="26155">MHNRQKKRDLKGKYLERRKKAVGKRTQERWWLDEDGEPHKDGRVDISSAPMFVWDMWDVVEWFESMDDSVDYVKLVSALVDRKMEGKDLRKQSEDFYSSVMFEEELDELQQYCKDMKACVENMTIMEENKELADQITTLERALDQWPDHAVNHKTQAIEHIQRLCVDMLPAMEAFEVENAKLLEQLVKIETVEKLERLLKDIQTNKEEEEEKKKGTARAK</sequence>
<comment type="caution">
    <text evidence="2">The sequence shown here is derived from an EMBL/GenBank/DDBJ whole genome shotgun (WGS) entry which is preliminary data.</text>
</comment>
<keyword evidence="3" id="KW-1185">Reference proteome</keyword>
<feature type="region of interest" description="Disordered" evidence="1">
    <location>
        <begin position="201"/>
        <end position="220"/>
    </location>
</feature>
<dbReference type="EMBL" id="ASPP01008156">
    <property type="protein sequence ID" value="ETO25993.1"/>
    <property type="molecule type" value="Genomic_DNA"/>
</dbReference>
<proteinExistence type="predicted"/>
<evidence type="ECO:0000313" key="2">
    <source>
        <dbReference type="EMBL" id="ETO25993.1"/>
    </source>
</evidence>
<evidence type="ECO:0000256" key="1">
    <source>
        <dbReference type="SAM" id="MobiDB-lite"/>
    </source>
</evidence>
<evidence type="ECO:0000313" key="3">
    <source>
        <dbReference type="Proteomes" id="UP000023152"/>
    </source>
</evidence>
<name>X6NJA3_RETFI</name>
<accession>X6NJA3</accession>
<reference evidence="2 3" key="1">
    <citation type="journal article" date="2013" name="Curr. Biol.">
        <title>The Genome of the Foraminiferan Reticulomyxa filosa.</title>
        <authorList>
            <person name="Glockner G."/>
            <person name="Hulsmann N."/>
            <person name="Schleicher M."/>
            <person name="Noegel A.A."/>
            <person name="Eichinger L."/>
            <person name="Gallinger C."/>
            <person name="Pawlowski J."/>
            <person name="Sierra R."/>
            <person name="Euteneuer U."/>
            <person name="Pillet L."/>
            <person name="Moustafa A."/>
            <person name="Platzer M."/>
            <person name="Groth M."/>
            <person name="Szafranski K."/>
            <person name="Schliwa M."/>
        </authorList>
    </citation>
    <scope>NUCLEOTIDE SEQUENCE [LARGE SCALE GENOMIC DNA]</scope>
</reference>